<evidence type="ECO:0000313" key="4">
    <source>
        <dbReference type="Proteomes" id="UP000002035"/>
    </source>
</evidence>
<sequence>MSTSTMSRSPEGQSPISRHNGNGNSQHKFAVFPPPRSSTPNRSKSTASSSRKKAKTVNSTNSQSDSPVWSSSSPSESELRETANSRGRDAPSFPPPPPPPMRSIFPRYNHGLPLNQQKYYANAGSPRSSSDQAPSRVDYGSLSPPAHSCAGSSLSSHDGVVIAAVEALEKLWGATCGENSGFDTNTFHMNIRRMDSFTYNIGAGSVPFYTLKTDTISDFELHKTHPTKPNTKSPIVTLSLDHIQNRTSATISIFPKLAEILAREQSLERARQNQLSPAQAMEVENDAVSQIRAKETCLFEWQDAQTRYKLHYQAMMSSSPHTPGSSPLSTRSSAPIGLINASVSNSLPSYGGPSYGPTILLSAPSDGSSSRNTDTPLVAVDLEHMTLTIFANDILSTVPSLHSIDTLVAAILTVTISNETTKQVLENIDIYAPKPEEFPDPYRPPTPNPATILANHNITNSNDNVSASANAQNKRSAPGEESRYFTPTGKQIFTTQAEREEFEQEAELMSQIKQKGKKAKRNPSKSSFTSSWTWPWKREPEVEEIDLEAGIGRTPKAAAVKQQGETEGTPTTKQKKKNPALVVEGIDVERYGRYADGTPRAGEKLPGPTRAALRALFWVFSLVMWCLTACVKALAWMLVSLSQCGSSKKG</sequence>
<feature type="compositionally biased region" description="Polar residues" evidence="1">
    <location>
        <begin position="1"/>
        <end position="27"/>
    </location>
</feature>
<feature type="compositionally biased region" description="Pro residues" evidence="1">
    <location>
        <begin position="92"/>
        <end position="101"/>
    </location>
</feature>
<feature type="compositionally biased region" description="Basic and acidic residues" evidence="1">
    <location>
        <begin position="77"/>
        <end position="89"/>
    </location>
</feature>
<evidence type="ECO:0000256" key="1">
    <source>
        <dbReference type="SAM" id="MobiDB-lite"/>
    </source>
</evidence>
<dbReference type="eggNOG" id="ENOG502SETB">
    <property type="taxonomic scope" value="Eukaryota"/>
</dbReference>
<feature type="compositionally biased region" description="Low complexity" evidence="1">
    <location>
        <begin position="460"/>
        <end position="473"/>
    </location>
</feature>
<dbReference type="GeneID" id="9226100"/>
<dbReference type="Proteomes" id="UP000002035">
    <property type="component" value="Unassembled WGS sequence"/>
</dbReference>
<keyword evidence="2" id="KW-1133">Transmembrane helix</keyword>
<dbReference type="AlphaFoldDB" id="C5FQ52"/>
<protein>
    <submittedName>
        <fullName evidence="3">Uncharacterized protein</fullName>
    </submittedName>
</protein>
<evidence type="ECO:0000313" key="3">
    <source>
        <dbReference type="EMBL" id="EEQ32005.1"/>
    </source>
</evidence>
<dbReference type="HOGENOM" id="CLU_022769_0_0_1"/>
<feature type="region of interest" description="Disordered" evidence="1">
    <location>
        <begin position="499"/>
        <end position="532"/>
    </location>
</feature>
<dbReference type="OMA" id="RREHPND"/>
<dbReference type="RefSeq" id="XP_002847087.1">
    <property type="nucleotide sequence ID" value="XM_002847041.1"/>
</dbReference>
<accession>C5FQ52</accession>
<keyword evidence="4" id="KW-1185">Reference proteome</keyword>
<keyword evidence="2" id="KW-0812">Transmembrane</keyword>
<keyword evidence="2" id="KW-0472">Membrane</keyword>
<feature type="compositionally biased region" description="Basic residues" evidence="1">
    <location>
        <begin position="514"/>
        <end position="523"/>
    </location>
</feature>
<dbReference type="VEuPathDB" id="FungiDB:MCYG_04824"/>
<dbReference type="STRING" id="554155.C5FQ52"/>
<feature type="transmembrane region" description="Helical" evidence="2">
    <location>
        <begin position="615"/>
        <end position="639"/>
    </location>
</feature>
<feature type="compositionally biased region" description="Low complexity" evidence="1">
    <location>
        <begin position="62"/>
        <end position="76"/>
    </location>
</feature>
<proteinExistence type="predicted"/>
<name>C5FQ52_ARTOC</name>
<feature type="compositionally biased region" description="Polar residues" evidence="1">
    <location>
        <begin position="114"/>
        <end position="133"/>
    </location>
</feature>
<dbReference type="EMBL" id="DS995704">
    <property type="protein sequence ID" value="EEQ32005.1"/>
    <property type="molecule type" value="Genomic_DNA"/>
</dbReference>
<organism evidence="3 4">
    <name type="scientific">Arthroderma otae (strain ATCC MYA-4605 / CBS 113480)</name>
    <name type="common">Microsporum canis</name>
    <dbReference type="NCBI Taxonomy" id="554155"/>
    <lineage>
        <taxon>Eukaryota</taxon>
        <taxon>Fungi</taxon>
        <taxon>Dikarya</taxon>
        <taxon>Ascomycota</taxon>
        <taxon>Pezizomycotina</taxon>
        <taxon>Eurotiomycetes</taxon>
        <taxon>Eurotiomycetidae</taxon>
        <taxon>Onygenales</taxon>
        <taxon>Arthrodermataceae</taxon>
        <taxon>Microsporum</taxon>
    </lineage>
</organism>
<reference evidence="4" key="1">
    <citation type="journal article" date="2012" name="MBio">
        <title>Comparative genome analysis of Trichophyton rubrum and related dermatophytes reveals candidate genes involved in infection.</title>
        <authorList>
            <person name="Martinez D.A."/>
            <person name="Oliver B.G."/>
            <person name="Graeser Y."/>
            <person name="Goldberg J.M."/>
            <person name="Li W."/>
            <person name="Martinez-Rossi N.M."/>
            <person name="Monod M."/>
            <person name="Shelest E."/>
            <person name="Barton R.C."/>
            <person name="Birch E."/>
            <person name="Brakhage A.A."/>
            <person name="Chen Z."/>
            <person name="Gurr S.J."/>
            <person name="Heiman D."/>
            <person name="Heitman J."/>
            <person name="Kosti I."/>
            <person name="Rossi A."/>
            <person name="Saif S."/>
            <person name="Samalova M."/>
            <person name="Saunders C.W."/>
            <person name="Shea T."/>
            <person name="Summerbell R.C."/>
            <person name="Xu J."/>
            <person name="Young S."/>
            <person name="Zeng Q."/>
            <person name="Birren B.W."/>
            <person name="Cuomo C.A."/>
            <person name="White T.C."/>
        </authorList>
    </citation>
    <scope>NUCLEOTIDE SEQUENCE [LARGE SCALE GENOMIC DNA]</scope>
    <source>
        <strain evidence="4">ATCC MYA-4605 / CBS 113480</strain>
    </source>
</reference>
<dbReference type="OrthoDB" id="5383338at2759"/>
<feature type="region of interest" description="Disordered" evidence="1">
    <location>
        <begin position="1"/>
        <end position="150"/>
    </location>
</feature>
<feature type="region of interest" description="Disordered" evidence="1">
    <location>
        <begin position="459"/>
        <end position="485"/>
    </location>
</feature>
<evidence type="ECO:0000256" key="2">
    <source>
        <dbReference type="SAM" id="Phobius"/>
    </source>
</evidence>
<gene>
    <name evidence="3" type="ORF">MCYG_04824</name>
</gene>